<dbReference type="InterPro" id="IPR036047">
    <property type="entry name" value="F-box-like_dom_sf"/>
</dbReference>
<dbReference type="InterPro" id="IPR005174">
    <property type="entry name" value="KIB1-4_b-propeller"/>
</dbReference>
<dbReference type="Proteomes" id="UP000231279">
    <property type="component" value="Unassembled WGS sequence"/>
</dbReference>
<gene>
    <name evidence="4" type="ORF">CDL12_27052</name>
</gene>
<feature type="domain" description="KIB1-4 beta-propeller" evidence="3">
    <location>
        <begin position="91"/>
        <end position="359"/>
    </location>
</feature>
<sequence length="406" mass="46730">MEDWIICLQSRMSKTYTCLADVPRDILSLILSKLFFKDHCNFKLVCKSWNLICSFWPPLLPLIDLPEFHSPCLMIPQMSDCSWTIYHSLYNNSYDFEFPELMDSVVLCSKYGWLLVSKDEFMLFFFNPFTRKKIELPPTTKRFLSVCFTSPPTASDCIIFGILFPGPRNIIYFSYIKVGDEEWKSKSVIIASHIAISSCPPVFLNGVYYFVEWKFRNIIAFDLIKEEFEFILIKYDNCSEESTSVNEEEEKDEDDNSSEESTSVNEEEEEDGDGDEGEEEYEAPPIIHESYLIEVDGDIWCVFVTGNERRIIIRKLNLSEHLWMKLESLGNKCLYVSTIGSFAESSDVSGMGNKIYFNKFHGESGITFSLTSGRYYSFGGGFASKDASGVPEGCYGVWLKPTLYYM</sequence>
<feature type="compositionally biased region" description="Acidic residues" evidence="1">
    <location>
        <begin position="265"/>
        <end position="280"/>
    </location>
</feature>
<evidence type="ECO:0000259" key="2">
    <source>
        <dbReference type="Pfam" id="PF00646"/>
    </source>
</evidence>
<dbReference type="Gene3D" id="1.20.1280.50">
    <property type="match status" value="1"/>
</dbReference>
<dbReference type="Pfam" id="PF03478">
    <property type="entry name" value="Beta-prop_KIB1-4"/>
    <property type="match status" value="1"/>
</dbReference>
<evidence type="ECO:0000259" key="3">
    <source>
        <dbReference type="Pfam" id="PF03478"/>
    </source>
</evidence>
<comment type="caution">
    <text evidence="4">The sequence shown here is derived from an EMBL/GenBank/DDBJ whole genome shotgun (WGS) entry which is preliminary data.</text>
</comment>
<feature type="compositionally biased region" description="Acidic residues" evidence="1">
    <location>
        <begin position="246"/>
        <end position="258"/>
    </location>
</feature>
<evidence type="ECO:0000313" key="5">
    <source>
        <dbReference type="Proteomes" id="UP000231279"/>
    </source>
</evidence>
<accession>A0A2G9G686</accession>
<proteinExistence type="predicted"/>
<reference evidence="5" key="1">
    <citation type="journal article" date="2018" name="Gigascience">
        <title>Genome assembly of the Pink Ipe (Handroanthus impetiginosus, Bignoniaceae), a highly valued, ecologically keystone Neotropical timber forest tree.</title>
        <authorList>
            <person name="Silva-Junior O.B."/>
            <person name="Grattapaglia D."/>
            <person name="Novaes E."/>
            <person name="Collevatti R.G."/>
        </authorList>
    </citation>
    <scope>NUCLEOTIDE SEQUENCE [LARGE SCALE GENOMIC DNA]</scope>
    <source>
        <strain evidence="5">cv. UFG-1</strain>
    </source>
</reference>
<name>A0A2G9G686_9LAMI</name>
<dbReference type="PANTHER" id="PTHR33127">
    <property type="entry name" value="TRANSMEMBRANE PROTEIN"/>
    <property type="match status" value="1"/>
</dbReference>
<dbReference type="SUPFAM" id="SSF81383">
    <property type="entry name" value="F-box domain"/>
    <property type="match status" value="1"/>
</dbReference>
<evidence type="ECO:0000313" key="4">
    <source>
        <dbReference type="EMBL" id="PIN00440.1"/>
    </source>
</evidence>
<dbReference type="InterPro" id="IPR001810">
    <property type="entry name" value="F-box_dom"/>
</dbReference>
<keyword evidence="5" id="KW-1185">Reference proteome</keyword>
<evidence type="ECO:0000256" key="1">
    <source>
        <dbReference type="SAM" id="MobiDB-lite"/>
    </source>
</evidence>
<dbReference type="PANTHER" id="PTHR33127:SF5">
    <property type="entry name" value="TRANSMEMBRANE PROTEIN"/>
    <property type="match status" value="1"/>
</dbReference>
<protein>
    <submittedName>
        <fullName evidence="4">Uncharacterized protein</fullName>
    </submittedName>
</protein>
<feature type="region of interest" description="Disordered" evidence="1">
    <location>
        <begin position="243"/>
        <end position="280"/>
    </location>
</feature>
<dbReference type="EMBL" id="NKXS01006971">
    <property type="protein sequence ID" value="PIN00440.1"/>
    <property type="molecule type" value="Genomic_DNA"/>
</dbReference>
<feature type="domain" description="F-box" evidence="2">
    <location>
        <begin position="21"/>
        <end position="53"/>
    </location>
</feature>
<organism evidence="4 5">
    <name type="scientific">Handroanthus impetiginosus</name>
    <dbReference type="NCBI Taxonomy" id="429701"/>
    <lineage>
        <taxon>Eukaryota</taxon>
        <taxon>Viridiplantae</taxon>
        <taxon>Streptophyta</taxon>
        <taxon>Embryophyta</taxon>
        <taxon>Tracheophyta</taxon>
        <taxon>Spermatophyta</taxon>
        <taxon>Magnoliopsida</taxon>
        <taxon>eudicotyledons</taxon>
        <taxon>Gunneridae</taxon>
        <taxon>Pentapetalae</taxon>
        <taxon>asterids</taxon>
        <taxon>lamiids</taxon>
        <taxon>Lamiales</taxon>
        <taxon>Bignoniaceae</taxon>
        <taxon>Crescentiina</taxon>
        <taxon>Tabebuia alliance</taxon>
        <taxon>Handroanthus</taxon>
    </lineage>
</organism>
<dbReference type="CDD" id="cd09917">
    <property type="entry name" value="F-box_SF"/>
    <property type="match status" value="1"/>
</dbReference>
<dbReference type="Pfam" id="PF00646">
    <property type="entry name" value="F-box"/>
    <property type="match status" value="1"/>
</dbReference>
<dbReference type="STRING" id="429701.A0A2G9G686"/>
<dbReference type="AlphaFoldDB" id="A0A2G9G686"/>
<dbReference type="OrthoDB" id="909419at2759"/>